<organism evidence="1 2">
    <name type="scientific">Marasmiellus scandens</name>
    <dbReference type="NCBI Taxonomy" id="2682957"/>
    <lineage>
        <taxon>Eukaryota</taxon>
        <taxon>Fungi</taxon>
        <taxon>Dikarya</taxon>
        <taxon>Basidiomycota</taxon>
        <taxon>Agaricomycotina</taxon>
        <taxon>Agaricomycetes</taxon>
        <taxon>Agaricomycetidae</taxon>
        <taxon>Agaricales</taxon>
        <taxon>Marasmiineae</taxon>
        <taxon>Omphalotaceae</taxon>
        <taxon>Marasmiellus</taxon>
    </lineage>
</organism>
<evidence type="ECO:0000313" key="1">
    <source>
        <dbReference type="EMBL" id="KAK7441339.1"/>
    </source>
</evidence>
<proteinExistence type="predicted"/>
<keyword evidence="2" id="KW-1185">Reference proteome</keyword>
<sequence>MRLNVLIDEVAEVEKIVDREQLVKELEEKLEDSDSRQSTVISELSSSAHLPFWARICQASGCTFTRGLSRSGATQTGADARFILVYPGPESM</sequence>
<comment type="caution">
    <text evidence="1">The sequence shown here is derived from an EMBL/GenBank/DDBJ whole genome shotgun (WGS) entry which is preliminary data.</text>
</comment>
<evidence type="ECO:0000313" key="2">
    <source>
        <dbReference type="Proteomes" id="UP001498398"/>
    </source>
</evidence>
<protein>
    <submittedName>
        <fullName evidence="1">Uncharacterized protein</fullName>
    </submittedName>
</protein>
<name>A0ABR1IVX9_9AGAR</name>
<dbReference type="EMBL" id="JBANRG010000063">
    <property type="protein sequence ID" value="KAK7441339.1"/>
    <property type="molecule type" value="Genomic_DNA"/>
</dbReference>
<dbReference type="Proteomes" id="UP001498398">
    <property type="component" value="Unassembled WGS sequence"/>
</dbReference>
<gene>
    <name evidence="1" type="ORF">VKT23_016586</name>
</gene>
<reference evidence="1 2" key="1">
    <citation type="submission" date="2024-01" db="EMBL/GenBank/DDBJ databases">
        <title>A draft genome for the cacao thread blight pathogen Marasmiellus scandens.</title>
        <authorList>
            <person name="Baruah I.K."/>
            <person name="Leung J."/>
            <person name="Bukari Y."/>
            <person name="Amoako-Attah I."/>
            <person name="Meinhardt L.W."/>
            <person name="Bailey B.A."/>
            <person name="Cohen S.P."/>
        </authorList>
    </citation>
    <scope>NUCLEOTIDE SEQUENCE [LARGE SCALE GENOMIC DNA]</scope>
    <source>
        <strain evidence="1 2">GH-19</strain>
    </source>
</reference>
<accession>A0ABR1IVX9</accession>